<dbReference type="Proteomes" id="UP000594638">
    <property type="component" value="Unassembled WGS sequence"/>
</dbReference>
<sequence length="492" mass="53353">MAVFTKGTVISSGHTDWSIVGAAPLLDEKLAWAGMYRSGRVLVVAWMQAHSQVPSGIRRAGHIRMLAHFQAFLGSFWDKAMSRMALGHGGDAGFFQAYEGSMVCRPCQGRKHVLENFLAISGIRCAGHAQDASWPQPCPGLILATVGVQADFQAHKCSMVCRPCQRSKNVPRHSGQYMGHGCRPCLPDSQAFLGSFWVTVCRLCPRRGRDTSLFSGLSRPYRGMRHDFQAFLGSFWGTVCRPCPGCILATVGTQVNFQALEGRTVVSGTRCAGLVQDAIGMQPDFHAFLGSFTGMTLSGCLQATVGAQPDFQAFLDNFWVQCAGQVVSGTQCAGHVQDAVVMQPDFQAFLSSFIGTAVSGTRCAGHVRDASWLRTGKQPIFQAFLGSFWDTVCKPCPRRDKDVAWLSSISWKILGHGAQTILGRVQATVGTQPDFQAMSKTRLGPDRDAGQFLGTRRPDGAPTMLEMQTRSQAFWAVFGTRCAGHVPDVVGT</sequence>
<gene>
    <name evidence="1" type="ORF">OLEA9_A111039</name>
</gene>
<dbReference type="Gramene" id="OE9A111039T1">
    <property type="protein sequence ID" value="OE9A111039C1"/>
    <property type="gene ID" value="OE9A111039"/>
</dbReference>
<comment type="caution">
    <text evidence="1">The sequence shown here is derived from an EMBL/GenBank/DDBJ whole genome shotgun (WGS) entry which is preliminary data.</text>
</comment>
<proteinExistence type="predicted"/>
<evidence type="ECO:0000313" key="2">
    <source>
        <dbReference type="Proteomes" id="UP000594638"/>
    </source>
</evidence>
<protein>
    <submittedName>
        <fullName evidence="1">Uncharacterized protein</fullName>
    </submittedName>
</protein>
<dbReference type="AlphaFoldDB" id="A0A8S0T7E8"/>
<evidence type="ECO:0000313" key="1">
    <source>
        <dbReference type="EMBL" id="CAA3000149.1"/>
    </source>
</evidence>
<dbReference type="EMBL" id="CACTIH010005672">
    <property type="protein sequence ID" value="CAA3000149.1"/>
    <property type="molecule type" value="Genomic_DNA"/>
</dbReference>
<name>A0A8S0T7E8_OLEEU</name>
<reference evidence="1 2" key="1">
    <citation type="submission" date="2019-12" db="EMBL/GenBank/DDBJ databases">
        <authorList>
            <person name="Alioto T."/>
            <person name="Alioto T."/>
            <person name="Gomez Garrido J."/>
        </authorList>
    </citation>
    <scope>NUCLEOTIDE SEQUENCE [LARGE SCALE GENOMIC DNA]</scope>
</reference>
<keyword evidence="2" id="KW-1185">Reference proteome</keyword>
<organism evidence="1 2">
    <name type="scientific">Olea europaea subsp. europaea</name>
    <dbReference type="NCBI Taxonomy" id="158383"/>
    <lineage>
        <taxon>Eukaryota</taxon>
        <taxon>Viridiplantae</taxon>
        <taxon>Streptophyta</taxon>
        <taxon>Embryophyta</taxon>
        <taxon>Tracheophyta</taxon>
        <taxon>Spermatophyta</taxon>
        <taxon>Magnoliopsida</taxon>
        <taxon>eudicotyledons</taxon>
        <taxon>Gunneridae</taxon>
        <taxon>Pentapetalae</taxon>
        <taxon>asterids</taxon>
        <taxon>lamiids</taxon>
        <taxon>Lamiales</taxon>
        <taxon>Oleaceae</taxon>
        <taxon>Oleeae</taxon>
        <taxon>Olea</taxon>
    </lineage>
</organism>
<accession>A0A8S0T7E8</accession>